<protein>
    <submittedName>
        <fullName evidence="2">MUC6 protein</fullName>
    </submittedName>
</protein>
<feature type="compositionally biased region" description="Basic and acidic residues" evidence="1">
    <location>
        <begin position="434"/>
        <end position="468"/>
    </location>
</feature>
<feature type="compositionally biased region" description="Polar residues" evidence="1">
    <location>
        <begin position="174"/>
        <end position="183"/>
    </location>
</feature>
<feature type="compositionally biased region" description="Low complexity" evidence="1">
    <location>
        <begin position="228"/>
        <end position="255"/>
    </location>
</feature>
<evidence type="ECO:0000256" key="1">
    <source>
        <dbReference type="SAM" id="MobiDB-lite"/>
    </source>
</evidence>
<proteinExistence type="predicted"/>
<sequence length="661" mass="73275">MKMEVVLSSSGHFGDDDTPFRNEEIREWSGVDEITGMLEQARVETGHWRAFTNGSAHSYGKVVDSRQRNTVDGTVIQKARRQVEVFQSQEPGRRVQVVRASQWSSSRVTDTSLPPSLLDNPEKYQFLKRSTSDDDLSLYPVENPPKSPTSSFTRASKLRRSLQIPTHHSKISRPSRSTTSHQKSPLIPKKSLETHYIPENSVESHYIPISSAITLKDPKKSEISIKASSPKSRSPLLSPKSLRSQMSSPKPQKSQVTVVNLINPPKTSIVTLGSSEIGGIPPIPSLSKKKVGFCKTEIHFAADSGKVNIVETDGKPPPTNKFRRRRKNLSPNLLKSKDASLGIFGDNDKKVWINADVSPKIHTTTICLGDKLDFRSGGGLESPKAVSEVISRANLGNFVSRDSEDNKVLSTVVTTHETTIARVEDNIAGGKPHVTSEKNSLDGTDNRKMEESDKKVMNEEKSDKGKEADKAPLYANVFGRVRDAFPVYENYRVGEKGKSEDERVLRKSKGITPSGGMKKPLLEKRGSQGSGSTTGRLQKDVVRVKNVKRSGGADGIKTKKQPMEVVYRTAVYNMKNEKLAKPSLPKPKSGPRLLNDLICGGKPKKNDHLFKTKSIEFISRCKGFVSTNQTLEMSRIMSEDFSRDLPKKIVIFQLNHVLVTI</sequence>
<gene>
    <name evidence="2" type="primary">MUC6</name>
    <name evidence="2" type="ORF">g.35757</name>
</gene>
<dbReference type="EMBL" id="GBYB01012509">
    <property type="protein sequence ID" value="JAG82276.1"/>
    <property type="molecule type" value="Transcribed_RNA"/>
</dbReference>
<feature type="region of interest" description="Disordered" evidence="1">
    <location>
        <begin position="223"/>
        <end position="255"/>
    </location>
</feature>
<feature type="region of interest" description="Disordered" evidence="1">
    <location>
        <begin position="497"/>
        <end position="539"/>
    </location>
</feature>
<accession>A0A0C9R7Z1</accession>
<feature type="compositionally biased region" description="Polar residues" evidence="1">
    <location>
        <begin position="99"/>
        <end position="114"/>
    </location>
</feature>
<feature type="region of interest" description="Disordered" evidence="1">
    <location>
        <begin position="135"/>
        <end position="193"/>
    </location>
</feature>
<dbReference type="AlphaFoldDB" id="A0A0C9R7Z1"/>
<reference evidence="2" key="1">
    <citation type="submission" date="2015-01" db="EMBL/GenBank/DDBJ databases">
        <title>Transcriptome Assembly of Fopius arisanus.</title>
        <authorList>
            <person name="Geib S."/>
        </authorList>
    </citation>
    <scope>NUCLEOTIDE SEQUENCE</scope>
</reference>
<feature type="region of interest" description="Disordered" evidence="1">
    <location>
        <begin position="429"/>
        <end position="468"/>
    </location>
</feature>
<evidence type="ECO:0000313" key="2">
    <source>
        <dbReference type="EMBL" id="JAG82276.1"/>
    </source>
</evidence>
<feature type="region of interest" description="Disordered" evidence="1">
    <location>
        <begin position="98"/>
        <end position="121"/>
    </location>
</feature>
<organism evidence="2">
    <name type="scientific">Fopius arisanus</name>
    <dbReference type="NCBI Taxonomy" id="64838"/>
    <lineage>
        <taxon>Eukaryota</taxon>
        <taxon>Metazoa</taxon>
        <taxon>Ecdysozoa</taxon>
        <taxon>Arthropoda</taxon>
        <taxon>Hexapoda</taxon>
        <taxon>Insecta</taxon>
        <taxon>Pterygota</taxon>
        <taxon>Neoptera</taxon>
        <taxon>Endopterygota</taxon>
        <taxon>Hymenoptera</taxon>
        <taxon>Apocrita</taxon>
        <taxon>Ichneumonoidea</taxon>
        <taxon>Braconidae</taxon>
        <taxon>Opiinae</taxon>
        <taxon>Fopius</taxon>
    </lineage>
</organism>
<name>A0A0C9R7Z1_9HYME</name>